<dbReference type="EMBL" id="VSSQ01091749">
    <property type="protein sequence ID" value="MPN37226.1"/>
    <property type="molecule type" value="Genomic_DNA"/>
</dbReference>
<proteinExistence type="predicted"/>
<sequence>MFSQCDACLRECLLYGTLCQINRRRCAIRLDRDGISALDIETCHVAVIFGVKHIVVLPGNNTGHLHNLCRVLCCGKQHLAAAGRIGDQHNVQ</sequence>
<name>A0A645HF83_9ZZZZ</name>
<organism evidence="1">
    <name type="scientific">bioreactor metagenome</name>
    <dbReference type="NCBI Taxonomy" id="1076179"/>
    <lineage>
        <taxon>unclassified sequences</taxon>
        <taxon>metagenomes</taxon>
        <taxon>ecological metagenomes</taxon>
    </lineage>
</organism>
<reference evidence="1" key="1">
    <citation type="submission" date="2019-08" db="EMBL/GenBank/DDBJ databases">
        <authorList>
            <person name="Kucharzyk K."/>
            <person name="Murdoch R.W."/>
            <person name="Higgins S."/>
            <person name="Loffler F."/>
        </authorList>
    </citation>
    <scope>NUCLEOTIDE SEQUENCE</scope>
</reference>
<comment type="caution">
    <text evidence="1">The sequence shown here is derived from an EMBL/GenBank/DDBJ whole genome shotgun (WGS) entry which is preliminary data.</text>
</comment>
<protein>
    <submittedName>
        <fullName evidence="1">Uncharacterized protein</fullName>
    </submittedName>
</protein>
<dbReference type="AlphaFoldDB" id="A0A645HF83"/>
<evidence type="ECO:0000313" key="1">
    <source>
        <dbReference type="EMBL" id="MPN37226.1"/>
    </source>
</evidence>
<gene>
    <name evidence="1" type="ORF">SDC9_184742</name>
</gene>
<accession>A0A645HF83</accession>